<evidence type="ECO:0000313" key="2">
    <source>
        <dbReference type="EMBL" id="KAL0084386.1"/>
    </source>
</evidence>
<feature type="transmembrane region" description="Helical" evidence="1">
    <location>
        <begin position="548"/>
        <end position="575"/>
    </location>
</feature>
<name>A0ABR3AXN0_PHYBL</name>
<evidence type="ECO:0000256" key="1">
    <source>
        <dbReference type="SAM" id="Phobius"/>
    </source>
</evidence>
<gene>
    <name evidence="2" type="ORF">J3Q64DRAFT_1747469</name>
</gene>
<dbReference type="Proteomes" id="UP001448207">
    <property type="component" value="Unassembled WGS sequence"/>
</dbReference>
<proteinExistence type="predicted"/>
<dbReference type="EMBL" id="JBCLYO010000012">
    <property type="protein sequence ID" value="KAL0084386.1"/>
    <property type="molecule type" value="Genomic_DNA"/>
</dbReference>
<feature type="transmembrane region" description="Helical" evidence="1">
    <location>
        <begin position="520"/>
        <end position="539"/>
    </location>
</feature>
<comment type="caution">
    <text evidence="2">The sequence shown here is derived from an EMBL/GenBank/DDBJ whole genome shotgun (WGS) entry which is preliminary data.</text>
</comment>
<protein>
    <submittedName>
        <fullName evidence="2">Uncharacterized protein</fullName>
    </submittedName>
</protein>
<feature type="transmembrane region" description="Helical" evidence="1">
    <location>
        <begin position="490"/>
        <end position="514"/>
    </location>
</feature>
<accession>A0ABR3AXN0</accession>
<keyword evidence="3" id="KW-1185">Reference proteome</keyword>
<evidence type="ECO:0000313" key="3">
    <source>
        <dbReference type="Proteomes" id="UP001448207"/>
    </source>
</evidence>
<keyword evidence="1" id="KW-1133">Transmembrane helix</keyword>
<feature type="transmembrane region" description="Helical" evidence="1">
    <location>
        <begin position="380"/>
        <end position="399"/>
    </location>
</feature>
<reference evidence="2 3" key="1">
    <citation type="submission" date="2024-04" db="EMBL/GenBank/DDBJ databases">
        <title>Symmetric and asymmetric DNA N6-adenine methylation regulates different biological responses in Mucorales.</title>
        <authorList>
            <consortium name="Lawrence Berkeley National Laboratory"/>
            <person name="Lax C."/>
            <person name="Mondo S.J."/>
            <person name="Osorio-Concepcion M."/>
            <person name="Muszewska A."/>
            <person name="Corrochano-Luque M."/>
            <person name="Gutierrez G."/>
            <person name="Riley R."/>
            <person name="Lipzen A."/>
            <person name="Guo J."/>
            <person name="Hundley H."/>
            <person name="Amirebrahimi M."/>
            <person name="Ng V."/>
            <person name="Lorenzo-Gutierrez D."/>
            <person name="Binder U."/>
            <person name="Yang J."/>
            <person name="Song Y."/>
            <person name="Canovas D."/>
            <person name="Navarro E."/>
            <person name="Freitag M."/>
            <person name="Gabaldon T."/>
            <person name="Grigoriev I.V."/>
            <person name="Corrochano L.M."/>
            <person name="Nicolas F.E."/>
            <person name="Garre V."/>
        </authorList>
    </citation>
    <scope>NUCLEOTIDE SEQUENCE [LARGE SCALE GENOMIC DNA]</scope>
    <source>
        <strain evidence="2 3">L51</strain>
    </source>
</reference>
<sequence length="580" mass="66457">MNEMKMKVFDMERISLLVERRRLDRRLEVIETDIVTMKEELSRSAPEPSSESLDDANMRLYIRNTNIKYLESSLKEREVVLFYQTLTLRSEHAIFSEHAKFRAELYHYPYETRINQFKIFAQETEDLKSFRSKLTIHDEDVLNTSGLKKEGTKLLINYKSLPSSSIENPIQSTASKEAHGLLNNTESGVTEKGEKYTVMKAQNLYSYDRELPVEDIYETDDELKELANLFYKYQIPDKDESNIDWTYKYNNGAYLSAILERMDSSVATTTKGFMINGNIYIGIHDFSVGLFDQDTYEWKYQKAYQRTDEMDITGPGTDYDYQVAIHPAMFCYLPPDMLDQLNNIVALGESQITSQLFTLVQLGYTVYEIVLGTGDKWSKLIMGVFMIMSVLQTVSLMILPTQSMSYSIKGNPIHSSLHEFVPEANPKMHSYKFKEFDPEIFNGVDESEIHYISSAMRTLALTGMPLDDLEDVMKNALAAKTSFSFKNSGVWEYFVVFGGIAIPLILGIAAGYGAKSKTEWIVISWIVGSLPFIIFRIYFLDRYANLDLLYLILLVPFMAFPGIALVLAATIIGYIPEFSN</sequence>
<keyword evidence="1" id="KW-0812">Transmembrane</keyword>
<keyword evidence="1" id="KW-0472">Membrane</keyword>
<organism evidence="2 3">
    <name type="scientific">Phycomyces blakesleeanus</name>
    <dbReference type="NCBI Taxonomy" id="4837"/>
    <lineage>
        <taxon>Eukaryota</taxon>
        <taxon>Fungi</taxon>
        <taxon>Fungi incertae sedis</taxon>
        <taxon>Mucoromycota</taxon>
        <taxon>Mucoromycotina</taxon>
        <taxon>Mucoromycetes</taxon>
        <taxon>Mucorales</taxon>
        <taxon>Phycomycetaceae</taxon>
        <taxon>Phycomyces</taxon>
    </lineage>
</organism>